<sequence>MRRLYPVPFRLIEESQKFKKWQWVELRVEKAIRDHRPESHKVYVDDIVCGEQIDTRRGWAERRPWLEKIPTFDNPEAMDAARLSEGISLALLRPRQVLGLDIISARHTDWTREEREKLTRELMQGDLFSEAEVQREMRQLRKVPFDFYYRCIYSTPDGEREYSQKIIDWEAGALFWRCRQSHGDNWEQPFRAKLEHDLIGKDLMFLMGNQHRFQHQWLIVSLIYPPKLPPQAGGQASLF</sequence>
<protein>
    <submittedName>
        <fullName evidence="1">Uncharacterized protein</fullName>
    </submittedName>
</protein>
<evidence type="ECO:0000313" key="1">
    <source>
        <dbReference type="EMBL" id="MET4568305.1"/>
    </source>
</evidence>
<comment type="caution">
    <text evidence="1">The sequence shown here is derived from an EMBL/GenBank/DDBJ whole genome shotgun (WGS) entry which is preliminary data.</text>
</comment>
<dbReference type="Proteomes" id="UP001549251">
    <property type="component" value="Unassembled WGS sequence"/>
</dbReference>
<organism evidence="1 2">
    <name type="scientific">Rhodanobacter soli</name>
    <dbReference type="NCBI Taxonomy" id="590609"/>
    <lineage>
        <taxon>Bacteria</taxon>
        <taxon>Pseudomonadati</taxon>
        <taxon>Pseudomonadota</taxon>
        <taxon>Gammaproteobacteria</taxon>
        <taxon>Lysobacterales</taxon>
        <taxon>Rhodanobacteraceae</taxon>
        <taxon>Rhodanobacter</taxon>
    </lineage>
</organism>
<dbReference type="EMBL" id="JBEPSD010000001">
    <property type="protein sequence ID" value="MET4568305.1"/>
    <property type="molecule type" value="Genomic_DNA"/>
</dbReference>
<keyword evidence="2" id="KW-1185">Reference proteome</keyword>
<name>A0ABV2PTF3_9GAMM</name>
<dbReference type="RefSeq" id="WP_354547137.1">
    <property type="nucleotide sequence ID" value="NZ_JBEPSD010000001.1"/>
</dbReference>
<gene>
    <name evidence="1" type="ORF">ABIE04_000632</name>
</gene>
<accession>A0ABV2PTF3</accession>
<reference evidence="1 2" key="1">
    <citation type="submission" date="2024-06" db="EMBL/GenBank/DDBJ databases">
        <title>Sorghum-associated microbial communities from plants grown in Nebraska, USA.</title>
        <authorList>
            <person name="Schachtman D."/>
        </authorList>
    </citation>
    <scope>NUCLEOTIDE SEQUENCE [LARGE SCALE GENOMIC DNA]</scope>
    <source>
        <strain evidence="1 2">1757</strain>
    </source>
</reference>
<evidence type="ECO:0000313" key="2">
    <source>
        <dbReference type="Proteomes" id="UP001549251"/>
    </source>
</evidence>
<proteinExistence type="predicted"/>